<dbReference type="GO" id="GO:0070038">
    <property type="term" value="F:rRNA (pseudouridine-N3-)-methyltransferase activity"/>
    <property type="evidence" value="ECO:0007669"/>
    <property type="project" value="UniProtKB-UniRule"/>
</dbReference>
<keyword evidence="3 5" id="KW-0949">S-adenosyl-L-methionine</keyword>
<dbReference type="AlphaFoldDB" id="A0A7H0VD32"/>
<dbReference type="Pfam" id="PF02590">
    <property type="entry name" value="SPOUT_MTase"/>
    <property type="match status" value="1"/>
</dbReference>
<comment type="catalytic activity">
    <reaction evidence="5">
        <text>pseudouridine(1915) in 23S rRNA + S-adenosyl-L-methionine = N(3)-methylpseudouridine(1915) in 23S rRNA + S-adenosyl-L-homocysteine + H(+)</text>
        <dbReference type="Rhea" id="RHEA:42752"/>
        <dbReference type="Rhea" id="RHEA-COMP:10221"/>
        <dbReference type="Rhea" id="RHEA-COMP:10222"/>
        <dbReference type="ChEBI" id="CHEBI:15378"/>
        <dbReference type="ChEBI" id="CHEBI:57856"/>
        <dbReference type="ChEBI" id="CHEBI:59789"/>
        <dbReference type="ChEBI" id="CHEBI:65314"/>
        <dbReference type="ChEBI" id="CHEBI:74486"/>
        <dbReference type="EC" id="2.1.1.177"/>
    </reaction>
</comment>
<dbReference type="HAMAP" id="MF_00658">
    <property type="entry name" value="23SrRNA_methyltr_H"/>
    <property type="match status" value="1"/>
</dbReference>
<keyword evidence="1 5" id="KW-0489">Methyltransferase</keyword>
<accession>A0A7H0VD32</accession>
<dbReference type="SUPFAM" id="SSF75217">
    <property type="entry name" value="alpha/beta knot"/>
    <property type="match status" value="1"/>
</dbReference>
<name>A0A7H0VD32_9FLAO</name>
<dbReference type="PIRSF" id="PIRSF004505">
    <property type="entry name" value="MT_bac"/>
    <property type="match status" value="1"/>
</dbReference>
<evidence type="ECO:0000256" key="3">
    <source>
        <dbReference type="ARBA" id="ARBA00022691"/>
    </source>
</evidence>
<feature type="binding site" evidence="5">
    <location>
        <position position="105"/>
    </location>
    <ligand>
        <name>S-adenosyl-L-methionine</name>
        <dbReference type="ChEBI" id="CHEBI:59789"/>
    </ligand>
</feature>
<evidence type="ECO:0000256" key="5">
    <source>
        <dbReference type="HAMAP-Rule" id="MF_00658"/>
    </source>
</evidence>
<dbReference type="EC" id="2.1.1.177" evidence="5"/>
<dbReference type="InterPro" id="IPR003742">
    <property type="entry name" value="RlmH-like"/>
</dbReference>
<comment type="similarity">
    <text evidence="4 5">Belongs to the RNA methyltransferase RlmH family.</text>
</comment>
<reference evidence="6 7" key="1">
    <citation type="submission" date="2020-08" db="EMBL/GenBank/DDBJ databases">
        <title>Croceimicrobium hydrocarbonivorans gen. nov., sp. nov., a novel marine bacterium isolated from a bacterial consortium that degrades polyethylene terephthalate.</title>
        <authorList>
            <person name="Liu R."/>
        </authorList>
    </citation>
    <scope>NUCLEOTIDE SEQUENCE [LARGE SCALE GENOMIC DNA]</scope>
    <source>
        <strain evidence="6 7">A20-9</strain>
    </source>
</reference>
<dbReference type="InterPro" id="IPR029028">
    <property type="entry name" value="Alpha/beta_knot_MTases"/>
</dbReference>
<dbReference type="Gene3D" id="3.40.1280.10">
    <property type="match status" value="1"/>
</dbReference>
<evidence type="ECO:0000256" key="4">
    <source>
        <dbReference type="ARBA" id="ARBA00038303"/>
    </source>
</evidence>
<dbReference type="RefSeq" id="WP_210758163.1">
    <property type="nucleotide sequence ID" value="NZ_CP060139.1"/>
</dbReference>
<dbReference type="Proteomes" id="UP000516305">
    <property type="component" value="Chromosome"/>
</dbReference>
<feature type="binding site" evidence="5">
    <location>
        <position position="73"/>
    </location>
    <ligand>
        <name>S-adenosyl-L-methionine</name>
        <dbReference type="ChEBI" id="CHEBI:59789"/>
    </ligand>
</feature>
<comment type="subunit">
    <text evidence="5">Homodimer.</text>
</comment>
<dbReference type="GO" id="GO:0005737">
    <property type="term" value="C:cytoplasm"/>
    <property type="evidence" value="ECO:0007669"/>
    <property type="project" value="UniProtKB-SubCell"/>
</dbReference>
<dbReference type="PANTHER" id="PTHR33603">
    <property type="entry name" value="METHYLTRANSFERASE"/>
    <property type="match status" value="1"/>
</dbReference>
<keyword evidence="5" id="KW-0698">rRNA processing</keyword>
<organism evidence="6 7">
    <name type="scientific">Croceimicrobium hydrocarbonivorans</name>
    <dbReference type="NCBI Taxonomy" id="2761580"/>
    <lineage>
        <taxon>Bacteria</taxon>
        <taxon>Pseudomonadati</taxon>
        <taxon>Bacteroidota</taxon>
        <taxon>Flavobacteriia</taxon>
        <taxon>Flavobacteriales</taxon>
        <taxon>Owenweeksiaceae</taxon>
        <taxon>Croceimicrobium</taxon>
    </lineage>
</organism>
<keyword evidence="5" id="KW-0963">Cytoplasm</keyword>
<evidence type="ECO:0000256" key="2">
    <source>
        <dbReference type="ARBA" id="ARBA00022679"/>
    </source>
</evidence>
<dbReference type="InterPro" id="IPR029026">
    <property type="entry name" value="tRNA_m1G_MTases_N"/>
</dbReference>
<dbReference type="KEGG" id="chyd:H4K34_14780"/>
<evidence type="ECO:0000313" key="6">
    <source>
        <dbReference type="EMBL" id="QNR23630.1"/>
    </source>
</evidence>
<gene>
    <name evidence="5" type="primary">rlmH</name>
    <name evidence="6" type="ORF">H4K34_14780</name>
</gene>
<dbReference type="EMBL" id="CP060139">
    <property type="protein sequence ID" value="QNR23630.1"/>
    <property type="molecule type" value="Genomic_DNA"/>
</dbReference>
<comment type="function">
    <text evidence="5">Specifically methylates the pseudouridine at position 1915 (m3Psi1915) in 23S rRNA.</text>
</comment>
<evidence type="ECO:0000313" key="7">
    <source>
        <dbReference type="Proteomes" id="UP000516305"/>
    </source>
</evidence>
<evidence type="ECO:0000256" key="1">
    <source>
        <dbReference type="ARBA" id="ARBA00022603"/>
    </source>
</evidence>
<keyword evidence="7" id="KW-1185">Reference proteome</keyword>
<protein>
    <recommendedName>
        <fullName evidence="5">Ribosomal RNA large subunit methyltransferase H</fullName>
        <ecNumber evidence="5">2.1.1.177</ecNumber>
    </recommendedName>
    <alternativeName>
        <fullName evidence="5">23S rRNA (pseudouridine1915-N3)-methyltransferase</fullName>
    </alternativeName>
    <alternativeName>
        <fullName evidence="5">23S rRNA m3Psi1915 methyltransferase</fullName>
    </alternativeName>
    <alternativeName>
        <fullName evidence="5">rRNA (pseudouridine-N3-)-methyltransferase RlmH</fullName>
    </alternativeName>
</protein>
<comment type="subcellular location">
    <subcellularLocation>
        <location evidence="5">Cytoplasm</location>
    </subcellularLocation>
</comment>
<dbReference type="PANTHER" id="PTHR33603:SF1">
    <property type="entry name" value="RIBOSOMAL RNA LARGE SUBUNIT METHYLTRANSFERASE H"/>
    <property type="match status" value="1"/>
</dbReference>
<keyword evidence="2 5" id="KW-0808">Transferase</keyword>
<dbReference type="CDD" id="cd18081">
    <property type="entry name" value="RlmH-like"/>
    <property type="match status" value="1"/>
</dbReference>
<feature type="binding site" evidence="5">
    <location>
        <begin position="124"/>
        <end position="129"/>
    </location>
    <ligand>
        <name>S-adenosyl-L-methionine</name>
        <dbReference type="ChEBI" id="CHEBI:59789"/>
    </ligand>
</feature>
<sequence length="157" mass="18150">MKVLLLLHGKTTQSATAELEQEYYQRLQRYWPFESKVLPDLRNSNKLSTQEVSQQEGQKLLAELQAGDWLVLLDEKGKSLSSRKFANQIQQWFNQSPRRLIFVIGGPYGFSPDVYARANYKLSLSAMTFSHQIVRALFAEQLYRAATILKGEPYHHD</sequence>
<proteinExistence type="inferred from homology"/>